<evidence type="ECO:0000256" key="1">
    <source>
        <dbReference type="ARBA" id="ARBA00004141"/>
    </source>
</evidence>
<dbReference type="AlphaFoldDB" id="A0A8N1S9X1"/>
<accession>A0A8N1S9X1</accession>
<feature type="transmembrane region" description="Helical" evidence="7">
    <location>
        <begin position="334"/>
        <end position="353"/>
    </location>
</feature>
<name>A0A8N1S9X1_9HYME</name>
<dbReference type="GO" id="GO:0008381">
    <property type="term" value="F:mechanosensitive monoatomic ion channel activity"/>
    <property type="evidence" value="ECO:0007669"/>
    <property type="project" value="TreeGrafter"/>
</dbReference>
<dbReference type="GeneID" id="105432960"/>
<dbReference type="Proteomes" id="UP000504615">
    <property type="component" value="Unplaced"/>
</dbReference>
<keyword evidence="9" id="KW-1185">Reference proteome</keyword>
<dbReference type="Pfam" id="PF07810">
    <property type="entry name" value="TMC"/>
    <property type="match status" value="1"/>
</dbReference>
<dbReference type="OrthoDB" id="5831905at2759"/>
<evidence type="ECO:0000256" key="4">
    <source>
        <dbReference type="ARBA" id="ARBA00022989"/>
    </source>
</evidence>
<feature type="transmembrane region" description="Helical" evidence="7">
    <location>
        <begin position="256"/>
        <end position="281"/>
    </location>
</feature>
<evidence type="ECO:0000256" key="6">
    <source>
        <dbReference type="SAM" id="MobiDB-lite"/>
    </source>
</evidence>
<evidence type="ECO:0000256" key="2">
    <source>
        <dbReference type="ARBA" id="ARBA00006510"/>
    </source>
</evidence>
<keyword evidence="5 7" id="KW-0472">Membrane</keyword>
<feature type="transmembrane region" description="Helical" evidence="7">
    <location>
        <begin position="423"/>
        <end position="445"/>
    </location>
</feature>
<feature type="compositionally biased region" description="Basic and acidic residues" evidence="6">
    <location>
        <begin position="36"/>
        <end position="48"/>
    </location>
</feature>
<feature type="transmembrane region" description="Helical" evidence="7">
    <location>
        <begin position="859"/>
        <end position="882"/>
    </location>
</feature>
<sequence length="1058" mass="123785">MSPSFPSHSQPSISRRSIIFGTAECQQNENLDEEDQRSQSERTNERTNARHMSNIVASERASPNGSSQNPTPILKSIADNDETEDDYSESAYAIMRQQNSRQNRRRRCTTMFGVDNVDGIARPQSSICTMSWEDTITSTEGSGNQEQIFENLTLHQEVLSGAKQQPWPLRRKIKLVRQAKAYVRRHEGALQERLAQSHSTKDIVTRISFFITKKLQYFRRELIDLQIWLIPWEYRIMEIESHFGSAVASYFIFLRWLFWINFVIVATLTMFIVIPGVLIANATPAGERKLIREEKDLESMDFSTLLNFDGVLKHSPLFYGWYTNQDSDSNYKLPLAYFVTNLVVYTYSFAAILRKMVENSRLNKLTEKEDEYVFSWKLFTGWDFMIGNPETAYNRSASIALTFKEDLLEEAEKQKDKRNWRIISIRIFVHTVVLLLFVLSVYAVLEVVKRSRLTTTESDGWWRQNEITIVMSLIMYMFPIFFECLGFLENYHPRKQLQLQLMRIMLLNLLNLYTLIFALTRKINSMKHKLQDFKKRQTICIRTLIDCRFKLTPTQLITILSLTSFLIHNVTFPYDERETSELDYDNYQYITSDASGNNALSVTSYYKEQNWCTKSVDDSEVRYDRSSIDNFLSDSTAAKHFYTGSNLFQKNSVERTVEMIESNTMHTDRSSPCLNKSVIFFLDKDGRKNDAKKCYEKLCFILKPEDLRINDFVKSLFTLSHFFNFDELNQAICNLRQLCWETTFGQELIKLIVMDLILAILNTFIADFLRAVFVRFMNKHCCWDLEKQFPQYGDFNIADNILHLVNNQGIVWMGMFFSPGLMALNLIKLGVLMYLRSWAVLTCNVPHKVIFRISRSNNFYFLLLLIMLSLCVLPVSYFIVYIEPSRYCGSFSNYPKIYNVVTQYLQNTFPTLIQRCLDFVVSPCVLIQLIIVMTLIIYYETSVAGSLREENNDLKMQRRQHIEEHRKLFKIREMKENNPDTALLRWKQILLTLPRASMTQNSEITENSSDDIQITIGESLEDTMDNKMNDTKEDQMLSDQTLSNFNNEKLSKMQYHLT</sequence>
<dbReference type="InterPro" id="IPR012496">
    <property type="entry name" value="TMC_dom"/>
</dbReference>
<evidence type="ECO:0000256" key="7">
    <source>
        <dbReference type="SAM" id="Phobius"/>
    </source>
</evidence>
<dbReference type="RefSeq" id="XP_025075546.1">
    <property type="nucleotide sequence ID" value="XM_025219761.1"/>
</dbReference>
<feature type="transmembrane region" description="Helical" evidence="7">
    <location>
        <begin position="919"/>
        <end position="939"/>
    </location>
</feature>
<protein>
    <submittedName>
        <fullName evidence="10">Transmembrane channel-like protein 3</fullName>
    </submittedName>
</protein>
<gene>
    <name evidence="10" type="primary">LOC105432960</name>
</gene>
<evidence type="ECO:0000256" key="5">
    <source>
        <dbReference type="ARBA" id="ARBA00023136"/>
    </source>
</evidence>
<comment type="similarity">
    <text evidence="2">Belongs to the TMC family.</text>
</comment>
<evidence type="ECO:0000313" key="9">
    <source>
        <dbReference type="Proteomes" id="UP000504615"/>
    </source>
</evidence>
<evidence type="ECO:0000259" key="8">
    <source>
        <dbReference type="Pfam" id="PF07810"/>
    </source>
</evidence>
<keyword evidence="3 7" id="KW-0812">Transmembrane</keyword>
<dbReference type="PANTHER" id="PTHR23302:SF40">
    <property type="entry name" value="TRANSMEMBRANE CHANNEL-LIKE PROTEIN"/>
    <property type="match status" value="1"/>
</dbReference>
<proteinExistence type="inferred from homology"/>
<feature type="domain" description="TMC" evidence="8">
    <location>
        <begin position="739"/>
        <end position="854"/>
    </location>
</feature>
<feature type="transmembrane region" description="Helical" evidence="7">
    <location>
        <begin position="467"/>
        <end position="488"/>
    </location>
</feature>
<dbReference type="PANTHER" id="PTHR23302">
    <property type="entry name" value="TRANSMEMBRANE CHANNEL-RELATED"/>
    <property type="match status" value="1"/>
</dbReference>
<reference evidence="10" key="1">
    <citation type="submission" date="2025-08" db="UniProtKB">
        <authorList>
            <consortium name="RefSeq"/>
        </authorList>
    </citation>
    <scope>IDENTIFICATION</scope>
</reference>
<feature type="transmembrane region" description="Helical" evidence="7">
    <location>
        <begin position="500"/>
        <end position="519"/>
    </location>
</feature>
<evidence type="ECO:0000313" key="10">
    <source>
        <dbReference type="RefSeq" id="XP_025075546.1"/>
    </source>
</evidence>
<dbReference type="InterPro" id="IPR038900">
    <property type="entry name" value="TMC"/>
</dbReference>
<feature type="compositionally biased region" description="Polar residues" evidence="6">
    <location>
        <begin position="61"/>
        <end position="71"/>
    </location>
</feature>
<comment type="subcellular location">
    <subcellularLocation>
        <location evidence="1">Membrane</location>
        <topology evidence="1">Multi-pass membrane protein</topology>
    </subcellularLocation>
</comment>
<keyword evidence="4 7" id="KW-1133">Transmembrane helix</keyword>
<feature type="region of interest" description="Disordered" evidence="6">
    <location>
        <begin position="21"/>
        <end position="87"/>
    </location>
</feature>
<organism evidence="9 10">
    <name type="scientific">Pogonomyrmex barbatus</name>
    <name type="common">red harvester ant</name>
    <dbReference type="NCBI Taxonomy" id="144034"/>
    <lineage>
        <taxon>Eukaryota</taxon>
        <taxon>Metazoa</taxon>
        <taxon>Ecdysozoa</taxon>
        <taxon>Arthropoda</taxon>
        <taxon>Hexapoda</taxon>
        <taxon>Insecta</taxon>
        <taxon>Pterygota</taxon>
        <taxon>Neoptera</taxon>
        <taxon>Endopterygota</taxon>
        <taxon>Hymenoptera</taxon>
        <taxon>Apocrita</taxon>
        <taxon>Aculeata</taxon>
        <taxon>Formicoidea</taxon>
        <taxon>Formicidae</taxon>
        <taxon>Myrmicinae</taxon>
        <taxon>Pogonomyrmex</taxon>
    </lineage>
</organism>
<evidence type="ECO:0000256" key="3">
    <source>
        <dbReference type="ARBA" id="ARBA00022692"/>
    </source>
</evidence>
<dbReference type="GO" id="GO:0005886">
    <property type="term" value="C:plasma membrane"/>
    <property type="evidence" value="ECO:0007669"/>
    <property type="project" value="InterPro"/>
</dbReference>